<organism evidence="1 2">
    <name type="scientific">Streptomyces achmelvichensis</name>
    <dbReference type="NCBI Taxonomy" id="3134111"/>
    <lineage>
        <taxon>Bacteria</taxon>
        <taxon>Bacillati</taxon>
        <taxon>Actinomycetota</taxon>
        <taxon>Actinomycetes</taxon>
        <taxon>Kitasatosporales</taxon>
        <taxon>Streptomycetaceae</taxon>
        <taxon>Streptomyces</taxon>
    </lineage>
</organism>
<proteinExistence type="predicted"/>
<evidence type="ECO:0000313" key="1">
    <source>
        <dbReference type="EMBL" id="MEJ8638015.1"/>
    </source>
</evidence>
<protein>
    <submittedName>
        <fullName evidence="1">Uncharacterized protein</fullName>
    </submittedName>
</protein>
<reference evidence="1" key="1">
    <citation type="submission" date="2024-03" db="EMBL/GenBank/DDBJ databases">
        <title>Novel Streptomyces species of biotechnological and ecological value are a feature of Machair soil.</title>
        <authorList>
            <person name="Prole J.R."/>
            <person name="Goodfellow M."/>
            <person name="Allenby N."/>
            <person name="Ward A.C."/>
        </authorList>
    </citation>
    <scope>NUCLEOTIDE SEQUENCE</scope>
    <source>
        <strain evidence="1">MS2.AVA.5</strain>
    </source>
</reference>
<comment type="caution">
    <text evidence="1">The sequence shown here is derived from an EMBL/GenBank/DDBJ whole genome shotgun (WGS) entry which is preliminary data.</text>
</comment>
<accession>A0ACC6Q2Q8</accession>
<dbReference type="Proteomes" id="UP001377168">
    <property type="component" value="Unassembled WGS sequence"/>
</dbReference>
<evidence type="ECO:0000313" key="2">
    <source>
        <dbReference type="Proteomes" id="UP001377168"/>
    </source>
</evidence>
<keyword evidence="2" id="KW-1185">Reference proteome</keyword>
<dbReference type="EMBL" id="JBBKAJ010000022">
    <property type="protein sequence ID" value="MEJ8638015.1"/>
    <property type="molecule type" value="Genomic_DNA"/>
</dbReference>
<sequence>MTQFAAIDPALAAVLMPVAVAAGLLRAWITHRTAVRMEEEHTRRICVAVQGSTPMHRAAVVKACAELEAASRTLPKQSRVRNL</sequence>
<gene>
    <name evidence="1" type="ORF">WKI67_32155</name>
</gene>
<name>A0ACC6Q2Q8_9ACTN</name>